<evidence type="ECO:0000313" key="9">
    <source>
        <dbReference type="EMBL" id="KAK8511579.1"/>
    </source>
</evidence>
<organism evidence="9 10">
    <name type="scientific">Hibiscus sabdariffa</name>
    <name type="common">roselle</name>
    <dbReference type="NCBI Taxonomy" id="183260"/>
    <lineage>
        <taxon>Eukaryota</taxon>
        <taxon>Viridiplantae</taxon>
        <taxon>Streptophyta</taxon>
        <taxon>Embryophyta</taxon>
        <taxon>Tracheophyta</taxon>
        <taxon>Spermatophyta</taxon>
        <taxon>Magnoliopsida</taxon>
        <taxon>eudicotyledons</taxon>
        <taxon>Gunneridae</taxon>
        <taxon>Pentapetalae</taxon>
        <taxon>rosids</taxon>
        <taxon>malvids</taxon>
        <taxon>Malvales</taxon>
        <taxon>Malvaceae</taxon>
        <taxon>Malvoideae</taxon>
        <taxon>Hibiscus</taxon>
    </lineage>
</organism>
<evidence type="ECO:0000256" key="3">
    <source>
        <dbReference type="ARBA" id="ARBA00022723"/>
    </source>
</evidence>
<keyword evidence="4 7" id="KW-0378">Hydrolase</keyword>
<evidence type="ECO:0000256" key="1">
    <source>
        <dbReference type="ARBA" id="ARBA00006040"/>
    </source>
</evidence>
<evidence type="ECO:0000256" key="6">
    <source>
        <dbReference type="ARBA" id="ARBA00023049"/>
    </source>
</evidence>
<gene>
    <name evidence="9" type="ORF">V6N12_038181</name>
</gene>
<dbReference type="Pfam" id="PF01432">
    <property type="entry name" value="Peptidase_M3"/>
    <property type="match status" value="1"/>
</dbReference>
<evidence type="ECO:0000256" key="7">
    <source>
        <dbReference type="RuleBase" id="RU003435"/>
    </source>
</evidence>
<evidence type="ECO:0000313" key="10">
    <source>
        <dbReference type="Proteomes" id="UP001472677"/>
    </source>
</evidence>
<accession>A0ABR2BWT6</accession>
<dbReference type="InterPro" id="IPR024077">
    <property type="entry name" value="Neurolysin/TOP_dom2"/>
</dbReference>
<keyword evidence="6 7" id="KW-0482">Metalloprotease</keyword>
<feature type="domain" description="Peptidase M3A/M3B catalytic" evidence="8">
    <location>
        <begin position="230"/>
        <end position="303"/>
    </location>
</feature>
<protein>
    <recommendedName>
        <fullName evidence="8">Peptidase M3A/M3B catalytic domain-containing protein</fullName>
    </recommendedName>
</protein>
<comment type="similarity">
    <text evidence="1 7">Belongs to the peptidase M3 family.</text>
</comment>
<dbReference type="Proteomes" id="UP001472677">
    <property type="component" value="Unassembled WGS sequence"/>
</dbReference>
<dbReference type="PANTHER" id="PTHR11804">
    <property type="entry name" value="PROTEASE M3 THIMET OLIGOPEPTIDASE-RELATED"/>
    <property type="match status" value="1"/>
</dbReference>
<evidence type="ECO:0000256" key="2">
    <source>
        <dbReference type="ARBA" id="ARBA00022670"/>
    </source>
</evidence>
<evidence type="ECO:0000256" key="5">
    <source>
        <dbReference type="ARBA" id="ARBA00022833"/>
    </source>
</evidence>
<keyword evidence="10" id="KW-1185">Reference proteome</keyword>
<sequence>MEQSNLKNLSVVVEGKDISFLVGGWISKIFVDGLHVIAAVPKDIGVVEALRPISHHLIGVVPRRRFLLHISSCAEIEKKAPLQKHILYSVSHMEIQSDLMNEQVYTFKRCVLQEVLEQNDNVQSLKQNIVSYLVWSQLKLRVLLNGISPTKKIAIISISKWIIIGKLITFYVDLIQREGAKLMTEIEIDGLPATALELAAQSAVSKGHENATVENGPWMITLDAPSFISVMQHAHNSALREEVYHAYITQASSGDLDTTPIINQILKLRLEKAKLLNYNNYVGVCMETKMAIVDIPEELLERLRSASWNDV</sequence>
<name>A0ABR2BWT6_9ROSI</name>
<dbReference type="PANTHER" id="PTHR11804:SF83">
    <property type="entry name" value="LD37516P"/>
    <property type="match status" value="1"/>
</dbReference>
<evidence type="ECO:0000256" key="4">
    <source>
        <dbReference type="ARBA" id="ARBA00022801"/>
    </source>
</evidence>
<proteinExistence type="inferred from homology"/>
<dbReference type="InterPro" id="IPR001567">
    <property type="entry name" value="Pept_M3A_M3B_dom"/>
</dbReference>
<comment type="caution">
    <text evidence="9">The sequence shown here is derived from an EMBL/GenBank/DDBJ whole genome shotgun (WGS) entry which is preliminary data.</text>
</comment>
<dbReference type="Gene3D" id="1.10.1370.10">
    <property type="entry name" value="Neurolysin, domain 3"/>
    <property type="match status" value="1"/>
</dbReference>
<comment type="cofactor">
    <cofactor evidence="7">
        <name>Zn(2+)</name>
        <dbReference type="ChEBI" id="CHEBI:29105"/>
    </cofactor>
    <text evidence="7">Binds 1 zinc ion.</text>
</comment>
<evidence type="ECO:0000259" key="8">
    <source>
        <dbReference type="Pfam" id="PF01432"/>
    </source>
</evidence>
<keyword evidence="5 7" id="KW-0862">Zinc</keyword>
<reference evidence="9 10" key="1">
    <citation type="journal article" date="2024" name="G3 (Bethesda)">
        <title>Genome assembly of Hibiscus sabdariffa L. provides insights into metabolisms of medicinal natural products.</title>
        <authorList>
            <person name="Kim T."/>
        </authorList>
    </citation>
    <scope>NUCLEOTIDE SEQUENCE [LARGE SCALE GENOMIC DNA]</scope>
    <source>
        <strain evidence="9">TK-2024</strain>
        <tissue evidence="9">Old leaves</tissue>
    </source>
</reference>
<keyword evidence="2 7" id="KW-0645">Protease</keyword>
<dbReference type="EMBL" id="JBBPBM010000078">
    <property type="protein sequence ID" value="KAK8511579.1"/>
    <property type="molecule type" value="Genomic_DNA"/>
</dbReference>
<dbReference type="InterPro" id="IPR045090">
    <property type="entry name" value="Pept_M3A_M3B"/>
</dbReference>
<keyword evidence="3 7" id="KW-0479">Metal-binding</keyword>
<dbReference type="SUPFAM" id="SSF55486">
    <property type="entry name" value="Metalloproteases ('zincins'), catalytic domain"/>
    <property type="match status" value="1"/>
</dbReference>